<dbReference type="PANTHER" id="PTHR34962">
    <property type="entry name" value="EMBRYO DEFECTIVE 1703-RELATED"/>
    <property type="match status" value="1"/>
</dbReference>
<feature type="region of interest" description="Disordered" evidence="1">
    <location>
        <begin position="1124"/>
        <end position="1152"/>
    </location>
</feature>
<feature type="compositionally biased region" description="Basic residues" evidence="1">
    <location>
        <begin position="1135"/>
        <end position="1152"/>
    </location>
</feature>
<evidence type="ECO:0000313" key="3">
    <source>
        <dbReference type="Proteomes" id="UP001054252"/>
    </source>
</evidence>
<comment type="caution">
    <text evidence="2">The sequence shown here is derived from an EMBL/GenBank/DDBJ whole genome shotgun (WGS) entry which is preliminary data.</text>
</comment>
<gene>
    <name evidence="2" type="ORF">SLEP1_g9851</name>
</gene>
<dbReference type="PANTHER" id="PTHR34962:SF1">
    <property type="entry name" value="EMBRYO DEFECTIVE 1703-RELATED"/>
    <property type="match status" value="1"/>
</dbReference>
<name>A0AAV5IHJ1_9ROSI</name>
<feature type="compositionally biased region" description="Basic and acidic residues" evidence="1">
    <location>
        <begin position="95"/>
        <end position="107"/>
    </location>
</feature>
<feature type="compositionally biased region" description="Basic and acidic residues" evidence="1">
    <location>
        <begin position="606"/>
        <end position="626"/>
    </location>
</feature>
<dbReference type="EMBL" id="BPVZ01000010">
    <property type="protein sequence ID" value="GKU96639.1"/>
    <property type="molecule type" value="Genomic_DNA"/>
</dbReference>
<evidence type="ECO:0008006" key="4">
    <source>
        <dbReference type="Google" id="ProtNLM"/>
    </source>
</evidence>
<feature type="region of interest" description="Disordered" evidence="1">
    <location>
        <begin position="591"/>
        <end position="650"/>
    </location>
</feature>
<proteinExistence type="predicted"/>
<accession>A0AAV5IHJ1</accession>
<reference evidence="2 3" key="1">
    <citation type="journal article" date="2021" name="Commun. Biol.">
        <title>The genome of Shorea leprosula (Dipterocarpaceae) highlights the ecological relevance of drought in aseasonal tropical rainforests.</title>
        <authorList>
            <person name="Ng K.K.S."/>
            <person name="Kobayashi M.J."/>
            <person name="Fawcett J.A."/>
            <person name="Hatakeyama M."/>
            <person name="Paape T."/>
            <person name="Ng C.H."/>
            <person name="Ang C.C."/>
            <person name="Tnah L.H."/>
            <person name="Lee C.T."/>
            <person name="Nishiyama T."/>
            <person name="Sese J."/>
            <person name="O'Brien M.J."/>
            <person name="Copetti D."/>
            <person name="Mohd Noor M.I."/>
            <person name="Ong R.C."/>
            <person name="Putra M."/>
            <person name="Sireger I.Z."/>
            <person name="Indrioko S."/>
            <person name="Kosugi Y."/>
            <person name="Izuno A."/>
            <person name="Isagi Y."/>
            <person name="Lee S.L."/>
            <person name="Shimizu K.K."/>
        </authorList>
    </citation>
    <scope>NUCLEOTIDE SEQUENCE [LARGE SCALE GENOMIC DNA]</scope>
    <source>
        <strain evidence="2">214</strain>
    </source>
</reference>
<evidence type="ECO:0000256" key="1">
    <source>
        <dbReference type="SAM" id="MobiDB-lite"/>
    </source>
</evidence>
<feature type="region of interest" description="Disordered" evidence="1">
    <location>
        <begin position="77"/>
        <end position="120"/>
    </location>
</feature>
<keyword evidence="3" id="KW-1185">Reference proteome</keyword>
<feature type="compositionally biased region" description="Polar residues" evidence="1">
    <location>
        <begin position="633"/>
        <end position="642"/>
    </location>
</feature>
<feature type="compositionally biased region" description="Polar residues" evidence="1">
    <location>
        <begin position="108"/>
        <end position="120"/>
    </location>
</feature>
<sequence>MELLNPPIPKTPRNFSSTSFFTSPFSSNACSKIKARRFRVSKSLHAPLMLSTPKAFRLSAHFGRPTSRRNSLRKKLLQDQKVRQNPIPLDSSSDFETREGGYDDGKNFQESLNYGSPRESSVVTGEASSVQNVEMKSFSGSLLLTKLENWVEQYKKDIEFWGVGSGPIFTVLQDLEGKVKQVTVNEDEILERSEDGRHEFGELSEVNYKTLYAKNLAREMEKGENVIPRNSSVAKFVVAGEEPSLVNAIQGVILRPDFIPKLSVVGSLVLCGVAVLWTVKKLFSFWNKEVRRKIESREEKEMGKGSVEVIQEPSKPPNVYFQKPKLDKQELMNNILKARAARDALELPDSSSSHASKSTDYDHKIQEIRVMARQAREIESRDTSLAGKDEKELRTVDGGLPNEMEVIQKEKNEDVSSQNNLLHEKARQTIDENAAVVSTPIPISEGDDVQFQNGEASLESRVRQASVTSSVEVIEDMQSTTKNLKDAESTLTSMVKRKVVHSSDITDSKSYLVKNESTIVKPRVILSVKEAREFLSKKFNKHDLEQGPLVKAGEQNLSNLQLPWDEEAGINSWQMLEADNQGFQSAITRRASEPASTIDACQSSSLKDEEPVIEGNDIKDSNKGYRADVGQKSPVSNESPGNSADKESEVDNWIEKNFHDVEPVLKKIGDGFRDNYMVAREKAGENLNTSTEISQLGLNEDDSELEWMKDDRLREIVFQVRENELAGRDPFYLMDAEDKHAFFHGLEKKVEKENEKLSHLHEWLHSNIENLDYGADGVSLYDPPEKVVPRWKGPPLEKSPQFLDNFLEQRKTLFSEKAGEPCPTDKDGEQFLQKPLESLDDQNFAKSSADTDLLRESHMKDPKYSKTVIEGSDGSLRHGKKSGKEYWQHTKKWSRGFLESYNAETDPDIKSIMKDVGKDLDRWITEKEIEEAKDLMTKIPEKQKKFIEKTINKLKREMELFGPQAVVSKYREYAEEKEEDFFWWLDLPHVLCIELYTTQREEQRIGFYALEMAADLELEPKPHHVIAFEDAGDCRNLCYIIQAHLDMLGNGHAFVVPRPPKDAFREAKANGFGVTVIRKGELKLNVDQTLEEVEEEICEIGSKMYHDKIMQERSVDVNTMIKGVFHSSSKPDKPARRKRSKKMLKGGTRKQR</sequence>
<dbReference type="AlphaFoldDB" id="A0AAV5IHJ1"/>
<evidence type="ECO:0000313" key="2">
    <source>
        <dbReference type="EMBL" id="GKU96639.1"/>
    </source>
</evidence>
<protein>
    <recommendedName>
        <fullName evidence="4">Embryo defective 1703</fullName>
    </recommendedName>
</protein>
<dbReference type="Proteomes" id="UP001054252">
    <property type="component" value="Unassembled WGS sequence"/>
</dbReference>
<organism evidence="2 3">
    <name type="scientific">Rubroshorea leprosula</name>
    <dbReference type="NCBI Taxonomy" id="152421"/>
    <lineage>
        <taxon>Eukaryota</taxon>
        <taxon>Viridiplantae</taxon>
        <taxon>Streptophyta</taxon>
        <taxon>Embryophyta</taxon>
        <taxon>Tracheophyta</taxon>
        <taxon>Spermatophyta</taxon>
        <taxon>Magnoliopsida</taxon>
        <taxon>eudicotyledons</taxon>
        <taxon>Gunneridae</taxon>
        <taxon>Pentapetalae</taxon>
        <taxon>rosids</taxon>
        <taxon>malvids</taxon>
        <taxon>Malvales</taxon>
        <taxon>Dipterocarpaceae</taxon>
        <taxon>Rubroshorea</taxon>
    </lineage>
</organism>